<feature type="coiled-coil region" evidence="1">
    <location>
        <begin position="95"/>
        <end position="122"/>
    </location>
</feature>
<name>A0A8S1MNB1_PARPR</name>
<evidence type="ECO:0000313" key="2">
    <source>
        <dbReference type="EMBL" id="CAD8080822.1"/>
    </source>
</evidence>
<evidence type="ECO:0000256" key="1">
    <source>
        <dbReference type="SAM" id="Coils"/>
    </source>
</evidence>
<reference evidence="2" key="1">
    <citation type="submission" date="2021-01" db="EMBL/GenBank/DDBJ databases">
        <authorList>
            <consortium name="Genoscope - CEA"/>
            <person name="William W."/>
        </authorList>
    </citation>
    <scope>NUCLEOTIDE SEQUENCE</scope>
</reference>
<dbReference type="PANTHER" id="PTHR37027">
    <property type="entry name" value="KDE4"/>
    <property type="match status" value="1"/>
</dbReference>
<dbReference type="AlphaFoldDB" id="A0A8S1MNB1"/>
<organism evidence="2 3">
    <name type="scientific">Paramecium primaurelia</name>
    <dbReference type="NCBI Taxonomy" id="5886"/>
    <lineage>
        <taxon>Eukaryota</taxon>
        <taxon>Sar</taxon>
        <taxon>Alveolata</taxon>
        <taxon>Ciliophora</taxon>
        <taxon>Intramacronucleata</taxon>
        <taxon>Oligohymenophorea</taxon>
        <taxon>Peniculida</taxon>
        <taxon>Parameciidae</taxon>
        <taxon>Paramecium</taxon>
    </lineage>
</organism>
<sequence length="260" mass="31263">MKFSTSQIMSNSQIRSESPSFQKMQALADKWTQLKAGIDRDKFEKKEIIDASLQKIDSLLNYDKIKDEDKFKTLKEQILKLSDQINNEKFGKEHYVRYQEQLQQFEELINKQLDEEKNSKRRVEMQLLKQIEDRFDTVHGMLEKNNSIYYDKLNRQIGDVSNQLKDLRYTIENEQQNRSDSQTHLIEQMDLELNKFQEMMSIERSVREETEKKIFSMIEEVHQKIQQEIQVERQQKEKSHESILKLLEQTCIKIDESFNQ</sequence>
<feature type="coiled-coil region" evidence="1">
    <location>
        <begin position="150"/>
        <end position="177"/>
    </location>
</feature>
<comment type="caution">
    <text evidence="2">The sequence shown here is derived from an EMBL/GenBank/DDBJ whole genome shotgun (WGS) entry which is preliminary data.</text>
</comment>
<proteinExistence type="predicted"/>
<accession>A0A8S1MNB1</accession>
<dbReference type="Proteomes" id="UP000688137">
    <property type="component" value="Unassembled WGS sequence"/>
</dbReference>
<dbReference type="InterPro" id="IPR038835">
    <property type="entry name" value="Giardin_beta-like"/>
</dbReference>
<keyword evidence="1" id="KW-0175">Coiled coil</keyword>
<protein>
    <submittedName>
        <fullName evidence="2">Uncharacterized protein</fullName>
    </submittedName>
</protein>
<dbReference type="EMBL" id="CAJJDM010000066">
    <property type="protein sequence ID" value="CAD8080822.1"/>
    <property type="molecule type" value="Genomic_DNA"/>
</dbReference>
<evidence type="ECO:0000313" key="3">
    <source>
        <dbReference type="Proteomes" id="UP000688137"/>
    </source>
</evidence>
<dbReference type="PANTHER" id="PTHR37027:SF2">
    <property type="entry name" value="CHROMOSOME UNDETERMINED SCAFFOLD_148, WHOLE GENOME SHOTGUN SEQUENCE"/>
    <property type="match status" value="1"/>
</dbReference>
<gene>
    <name evidence="2" type="ORF">PPRIM_AZ9-3.1.T0640182</name>
</gene>
<keyword evidence="3" id="KW-1185">Reference proteome</keyword>